<feature type="transmembrane region" description="Helical" evidence="1">
    <location>
        <begin position="43"/>
        <end position="62"/>
    </location>
</feature>
<evidence type="ECO:0000313" key="2">
    <source>
        <dbReference type="EMBL" id="TLF42569.1"/>
    </source>
</evidence>
<gene>
    <name evidence="2" type="ORF">FEI14_06370</name>
</gene>
<keyword evidence="1" id="KW-0812">Transmembrane</keyword>
<evidence type="ECO:0000313" key="3">
    <source>
        <dbReference type="Proteomes" id="UP000307781"/>
    </source>
</evidence>
<name>A0A5R8M2W6_LACZE</name>
<protein>
    <submittedName>
        <fullName evidence="2">Putative holin-like toxin</fullName>
    </submittedName>
</protein>
<reference evidence="2 3" key="1">
    <citation type="submission" date="2019-05" db="EMBL/GenBank/DDBJ databases">
        <title>Genome-based reclassification of Lactobacillus casei as Lactobacillus casei subsp. casei. subsp.nov., description of Lactobacillus casei subsp. zeae subsp. nov., and emended description of Lactobacillus casei.</title>
        <authorList>
            <person name="Huang C.-H."/>
        </authorList>
    </citation>
    <scope>NUCLEOTIDE SEQUENCE [LARGE SCALE GENOMIC DNA]</scope>
    <source>
        <strain evidence="2 3">CRBIP24.58</strain>
    </source>
</reference>
<keyword evidence="1" id="KW-1133">Transmembrane helix</keyword>
<dbReference type="Pfam" id="PF16935">
    <property type="entry name" value="Hol_Tox"/>
    <property type="match status" value="1"/>
</dbReference>
<dbReference type="EMBL" id="VBWN01000003">
    <property type="protein sequence ID" value="TLF42569.1"/>
    <property type="molecule type" value="Genomic_DNA"/>
</dbReference>
<dbReference type="Proteomes" id="UP000307781">
    <property type="component" value="Unassembled WGS sequence"/>
</dbReference>
<keyword evidence="1" id="KW-0472">Membrane</keyword>
<sequence>MQNATRRQLHHLKEGDRYGFRTVVPHNPEERSSIVPVKDALDLMLQFGSFILALLALVIVLIDRNNTK</sequence>
<organism evidence="2 3">
    <name type="scientific">Lacticaseibacillus zeae</name>
    <name type="common">Lactobacillus zeae</name>
    <dbReference type="NCBI Taxonomy" id="57037"/>
    <lineage>
        <taxon>Bacteria</taxon>
        <taxon>Bacillati</taxon>
        <taxon>Bacillota</taxon>
        <taxon>Bacilli</taxon>
        <taxon>Lactobacillales</taxon>
        <taxon>Lactobacillaceae</taxon>
        <taxon>Lacticaseibacillus</taxon>
    </lineage>
</organism>
<dbReference type="InterPro" id="IPR031616">
    <property type="entry name" value="BsrE-like"/>
</dbReference>
<evidence type="ECO:0000256" key="1">
    <source>
        <dbReference type="SAM" id="Phobius"/>
    </source>
</evidence>
<accession>A0A5R8M2W6</accession>
<dbReference type="AlphaFoldDB" id="A0A5R8M2W6"/>
<comment type="caution">
    <text evidence="2">The sequence shown here is derived from an EMBL/GenBank/DDBJ whole genome shotgun (WGS) entry which is preliminary data.</text>
</comment>
<proteinExistence type="predicted"/>